<keyword evidence="3" id="KW-1003">Cell membrane</keyword>
<dbReference type="SUPFAM" id="SSF82861">
    <property type="entry name" value="Mechanosensitive channel protein MscS (YggB), transmembrane region"/>
    <property type="match status" value="1"/>
</dbReference>
<dbReference type="Gene3D" id="1.10.287.1260">
    <property type="match status" value="1"/>
</dbReference>
<dbReference type="InterPro" id="IPR023408">
    <property type="entry name" value="MscS_beta-dom_sf"/>
</dbReference>
<keyword evidence="13" id="KW-1185">Reference proteome</keyword>
<dbReference type="Pfam" id="PF21082">
    <property type="entry name" value="MS_channel_3rd"/>
    <property type="match status" value="1"/>
</dbReference>
<dbReference type="Pfam" id="PF21088">
    <property type="entry name" value="MS_channel_1st"/>
    <property type="match status" value="1"/>
</dbReference>
<evidence type="ECO:0000256" key="6">
    <source>
        <dbReference type="ARBA" id="ARBA00023136"/>
    </source>
</evidence>
<evidence type="ECO:0000259" key="9">
    <source>
        <dbReference type="Pfam" id="PF21082"/>
    </source>
</evidence>
<accession>A0A162Z2Z4</accession>
<evidence type="ECO:0000259" key="8">
    <source>
        <dbReference type="Pfam" id="PF00924"/>
    </source>
</evidence>
<proteinExistence type="inferred from homology"/>
<dbReference type="InterPro" id="IPR011066">
    <property type="entry name" value="MscS_channel_C_sf"/>
</dbReference>
<evidence type="ECO:0000256" key="7">
    <source>
        <dbReference type="SAM" id="Phobius"/>
    </source>
</evidence>
<dbReference type="Proteomes" id="UP000185680">
    <property type="component" value="Chromosome"/>
</dbReference>
<dbReference type="OrthoDB" id="9809206at2"/>
<protein>
    <submittedName>
        <fullName evidence="11">Mechanosensitive ion channel protein MscS</fullName>
    </submittedName>
</protein>
<evidence type="ECO:0000313" key="11">
    <source>
        <dbReference type="EMBL" id="AOW15848.1"/>
    </source>
</evidence>
<evidence type="ECO:0000256" key="4">
    <source>
        <dbReference type="ARBA" id="ARBA00022692"/>
    </source>
</evidence>
<feature type="domain" description="Mechanosensitive ion channel transmembrane helices 2/3" evidence="10">
    <location>
        <begin position="74"/>
        <end position="114"/>
    </location>
</feature>
<dbReference type="RefSeq" id="WP_066087124.1">
    <property type="nucleotide sequence ID" value="NZ_CP017476.1"/>
</dbReference>
<evidence type="ECO:0000256" key="2">
    <source>
        <dbReference type="ARBA" id="ARBA00008017"/>
    </source>
</evidence>
<dbReference type="EMBL" id="LVWD01000004">
    <property type="protein sequence ID" value="OAD43350.1"/>
    <property type="molecule type" value="Genomic_DNA"/>
</dbReference>
<feature type="domain" description="Mechanosensitive ion channel MscS C-terminal" evidence="9">
    <location>
        <begin position="186"/>
        <end position="273"/>
    </location>
</feature>
<feature type="transmembrane region" description="Helical" evidence="7">
    <location>
        <begin position="70"/>
        <end position="89"/>
    </location>
</feature>
<comment type="similarity">
    <text evidence="2">Belongs to the MscS (TC 1.A.23) family.</text>
</comment>
<dbReference type="STRING" id="1763535.LPB072_19915"/>
<keyword evidence="4 7" id="KW-0812">Transmembrane</keyword>
<dbReference type="Proteomes" id="UP000185657">
    <property type="component" value="Unassembled WGS sequence"/>
</dbReference>
<dbReference type="SUPFAM" id="SSF50182">
    <property type="entry name" value="Sm-like ribonucleoproteins"/>
    <property type="match status" value="1"/>
</dbReference>
<evidence type="ECO:0000256" key="5">
    <source>
        <dbReference type="ARBA" id="ARBA00022989"/>
    </source>
</evidence>
<reference evidence="12 13" key="1">
    <citation type="submission" date="2016-02" db="EMBL/GenBank/DDBJ databases">
        <title>Draft genome sequence of Hydrogenophaga sp. LPB0072.</title>
        <authorList>
            <person name="Shin S.-K."/>
            <person name="Yi H."/>
        </authorList>
    </citation>
    <scope>NUCLEOTIDE SEQUENCE [LARGE SCALE GENOMIC DNA]</scope>
    <source>
        <strain evidence="12 13">LPB0072</strain>
    </source>
</reference>
<dbReference type="Gene3D" id="3.30.70.100">
    <property type="match status" value="1"/>
</dbReference>
<evidence type="ECO:0000256" key="1">
    <source>
        <dbReference type="ARBA" id="ARBA00004651"/>
    </source>
</evidence>
<feature type="transmembrane region" description="Helical" evidence="7">
    <location>
        <begin position="95"/>
        <end position="117"/>
    </location>
</feature>
<evidence type="ECO:0000259" key="10">
    <source>
        <dbReference type="Pfam" id="PF21088"/>
    </source>
</evidence>
<name>A0A162Z2Z4_9BURK</name>
<dbReference type="InterPro" id="IPR049278">
    <property type="entry name" value="MS_channel_C"/>
</dbReference>
<keyword evidence="6 7" id="KW-0472">Membrane</keyword>
<dbReference type="GO" id="GO:0005886">
    <property type="term" value="C:plasma membrane"/>
    <property type="evidence" value="ECO:0007669"/>
    <property type="project" value="UniProtKB-SubCell"/>
</dbReference>
<evidence type="ECO:0000313" key="12">
    <source>
        <dbReference type="EMBL" id="OAD43350.1"/>
    </source>
</evidence>
<dbReference type="AlphaFoldDB" id="A0A162Z2Z4"/>
<feature type="domain" description="Mechanosensitive ion channel MscS" evidence="8">
    <location>
        <begin position="116"/>
        <end position="180"/>
    </location>
</feature>
<evidence type="ECO:0000313" key="13">
    <source>
        <dbReference type="Proteomes" id="UP000185657"/>
    </source>
</evidence>
<feature type="transmembrane region" description="Helical" evidence="7">
    <location>
        <begin position="20"/>
        <end position="40"/>
    </location>
</feature>
<dbReference type="EMBL" id="CP017476">
    <property type="protein sequence ID" value="AOW15848.1"/>
    <property type="molecule type" value="Genomic_DNA"/>
</dbReference>
<dbReference type="InterPro" id="IPR011014">
    <property type="entry name" value="MscS_channel_TM-2"/>
</dbReference>
<evidence type="ECO:0000313" key="14">
    <source>
        <dbReference type="Proteomes" id="UP000185680"/>
    </source>
</evidence>
<dbReference type="KEGG" id="hyl:LPB072_19915"/>
<dbReference type="Gene3D" id="2.30.30.60">
    <property type="match status" value="1"/>
</dbReference>
<dbReference type="FunFam" id="2.30.30.60:FF:000001">
    <property type="entry name" value="MscS Mechanosensitive ion channel"/>
    <property type="match status" value="1"/>
</dbReference>
<dbReference type="GO" id="GO:0008381">
    <property type="term" value="F:mechanosensitive monoatomic ion channel activity"/>
    <property type="evidence" value="ECO:0007669"/>
    <property type="project" value="InterPro"/>
</dbReference>
<sequence>MIPEWLTQLNTWWGEMNGPVATLLRIALILLGAWVVKGLLNRAIGGMRTRIGQRMDDREAAQRAETLGRVFRYLVTVVIGLVTVMLVLAELGVSLAPILGAAGVVGLAVGFGAQSLVKDFVTGFFLLLENQIRQGDVVQVDGHTGTVEEITLRFVRLRDYEGAVHYVPNGQITTVVNMTRGFGNAVFEIGVAYREDIDEVMPLMRKVAAQLRADEKYAARIQDDLDIAGVDRWDDSAVIIRCRIRCVAGEQWGVKREYLRRLKAAFDEHAIEIPFPHLTVYAGQDREGKAPPFQLQQLSAP</sequence>
<dbReference type="Pfam" id="PF00924">
    <property type="entry name" value="MS_channel_2nd"/>
    <property type="match status" value="1"/>
</dbReference>
<reference evidence="11 14" key="2">
    <citation type="submission" date="2016-10" db="EMBL/GenBank/DDBJ databases">
        <title>Hydorgenophaga sp. LPB0072 isolated from gastropod.</title>
        <authorList>
            <person name="Kim E."/>
            <person name="Yi H."/>
        </authorList>
    </citation>
    <scope>NUCLEOTIDE SEQUENCE [LARGE SCALE GENOMIC DNA]</scope>
    <source>
        <strain evidence="11 14">LPB0072</strain>
    </source>
</reference>
<dbReference type="InterPro" id="IPR010920">
    <property type="entry name" value="LSM_dom_sf"/>
</dbReference>
<evidence type="ECO:0000256" key="3">
    <source>
        <dbReference type="ARBA" id="ARBA00022475"/>
    </source>
</evidence>
<dbReference type="InterPro" id="IPR045276">
    <property type="entry name" value="YbiO_bact"/>
</dbReference>
<keyword evidence="5 7" id="KW-1133">Transmembrane helix</keyword>
<dbReference type="SUPFAM" id="SSF82689">
    <property type="entry name" value="Mechanosensitive channel protein MscS (YggB), C-terminal domain"/>
    <property type="match status" value="1"/>
</dbReference>
<comment type="subcellular location">
    <subcellularLocation>
        <location evidence="1">Cell membrane</location>
        <topology evidence="1">Multi-pass membrane protein</topology>
    </subcellularLocation>
</comment>
<organism evidence="11 14">
    <name type="scientific">Hydrogenophaga crassostreae</name>
    <dbReference type="NCBI Taxonomy" id="1763535"/>
    <lineage>
        <taxon>Bacteria</taxon>
        <taxon>Pseudomonadati</taxon>
        <taxon>Pseudomonadota</taxon>
        <taxon>Betaproteobacteria</taxon>
        <taxon>Burkholderiales</taxon>
        <taxon>Comamonadaceae</taxon>
        <taxon>Hydrogenophaga</taxon>
    </lineage>
</organism>
<dbReference type="PANTHER" id="PTHR30460:SF0">
    <property type="entry name" value="MODERATE CONDUCTANCE MECHANOSENSITIVE CHANNEL YBIO"/>
    <property type="match status" value="1"/>
</dbReference>
<dbReference type="InterPro" id="IPR049142">
    <property type="entry name" value="MS_channel_1st"/>
</dbReference>
<gene>
    <name evidence="11" type="ORF">LPB072_19915</name>
    <name evidence="12" type="ORF">LPB72_04635</name>
</gene>
<dbReference type="PANTHER" id="PTHR30460">
    <property type="entry name" value="MODERATE CONDUCTANCE MECHANOSENSITIVE CHANNEL YBIO"/>
    <property type="match status" value="1"/>
</dbReference>
<dbReference type="InterPro" id="IPR006685">
    <property type="entry name" value="MscS_channel_2nd"/>
</dbReference>